<dbReference type="EMBL" id="LCWV01000006">
    <property type="protein sequence ID" value="PWI72073.1"/>
    <property type="molecule type" value="Genomic_DNA"/>
</dbReference>
<feature type="compositionally biased region" description="Gly residues" evidence="1">
    <location>
        <begin position="318"/>
        <end position="336"/>
    </location>
</feature>
<sequence length="342" mass="36704">MTTLAVDECTLQAALASQKQLLPAPQTFARAPKCYTGGCRRAPAFTALARNSRRPAAHSMSHDAYATPAEVVLARVRGARLVLTPVPTAPRQIDRPVMTMQASETPGSNQASMVHIVPLHKTFFCTARQLGVQRIHPRRAARSGLDEDEGLVAAGQTARAGGRFWLHGPRPSPTYKFEPFHLLVLRRSLSSLSLSPPPRPWIDFRPRLFALALAHVTPPVAQSVIQEHRYHNELQHVLDGSRHGLQQLVRALDPAALVINDLGSSSCCGKHFTAADKAAEASARLGHWANDRSEPRTVVLGAEGFQGWSYWKPPVPGQGNGSSTDGGAGAGAGCSGGRAAQK</sequence>
<evidence type="ECO:0000256" key="1">
    <source>
        <dbReference type="SAM" id="MobiDB-lite"/>
    </source>
</evidence>
<reference evidence="2 3" key="1">
    <citation type="journal article" date="2016" name="Front. Microbiol.">
        <title>Genome and transcriptome sequences reveal the specific parasitism of the nematophagous Purpureocillium lilacinum 36-1.</title>
        <authorList>
            <person name="Xie J."/>
            <person name="Li S."/>
            <person name="Mo C."/>
            <person name="Xiao X."/>
            <person name="Peng D."/>
            <person name="Wang G."/>
            <person name="Xiao Y."/>
        </authorList>
    </citation>
    <scope>NUCLEOTIDE SEQUENCE [LARGE SCALE GENOMIC DNA]</scope>
    <source>
        <strain evidence="2 3">36-1</strain>
    </source>
</reference>
<gene>
    <name evidence="2" type="ORF">PCL_10696</name>
</gene>
<accession>A0A2U3EC86</accession>
<feature type="region of interest" description="Disordered" evidence="1">
    <location>
        <begin position="314"/>
        <end position="342"/>
    </location>
</feature>
<comment type="caution">
    <text evidence="2">The sequence shown here is derived from an EMBL/GenBank/DDBJ whole genome shotgun (WGS) entry which is preliminary data.</text>
</comment>
<proteinExistence type="predicted"/>
<protein>
    <submittedName>
        <fullName evidence="2">Uncharacterized protein</fullName>
    </submittedName>
</protein>
<dbReference type="Proteomes" id="UP000245956">
    <property type="component" value="Unassembled WGS sequence"/>
</dbReference>
<name>A0A2U3EC86_PURLI</name>
<evidence type="ECO:0000313" key="2">
    <source>
        <dbReference type="EMBL" id="PWI72073.1"/>
    </source>
</evidence>
<organism evidence="2 3">
    <name type="scientific">Purpureocillium lilacinum</name>
    <name type="common">Paecilomyces lilacinus</name>
    <dbReference type="NCBI Taxonomy" id="33203"/>
    <lineage>
        <taxon>Eukaryota</taxon>
        <taxon>Fungi</taxon>
        <taxon>Dikarya</taxon>
        <taxon>Ascomycota</taxon>
        <taxon>Pezizomycotina</taxon>
        <taxon>Sordariomycetes</taxon>
        <taxon>Hypocreomycetidae</taxon>
        <taxon>Hypocreales</taxon>
        <taxon>Ophiocordycipitaceae</taxon>
        <taxon>Purpureocillium</taxon>
    </lineage>
</organism>
<dbReference type="AlphaFoldDB" id="A0A2U3EC86"/>
<evidence type="ECO:0000313" key="3">
    <source>
        <dbReference type="Proteomes" id="UP000245956"/>
    </source>
</evidence>